<feature type="chain" id="PRO_5041209571" description="Secreted protein" evidence="1">
    <location>
        <begin position="22"/>
        <end position="290"/>
    </location>
</feature>
<reference evidence="2" key="1">
    <citation type="submission" date="2023-06" db="EMBL/GenBank/DDBJ databases">
        <authorList>
            <consortium name="Lawrence Berkeley National Laboratory"/>
            <person name="Ahrendt S."/>
            <person name="Sahu N."/>
            <person name="Indic B."/>
            <person name="Wong-Bajracharya J."/>
            <person name="Merenyi Z."/>
            <person name="Ke H.-M."/>
            <person name="Monk M."/>
            <person name="Kocsube S."/>
            <person name="Drula E."/>
            <person name="Lipzen A."/>
            <person name="Balint B."/>
            <person name="Henrissat B."/>
            <person name="Andreopoulos B."/>
            <person name="Martin F.M."/>
            <person name="Harder C.B."/>
            <person name="Rigling D."/>
            <person name="Ford K.L."/>
            <person name="Foster G.D."/>
            <person name="Pangilinan J."/>
            <person name="Papanicolaou A."/>
            <person name="Barry K."/>
            <person name="LaButti K."/>
            <person name="Viragh M."/>
            <person name="Koriabine M."/>
            <person name="Yan M."/>
            <person name="Riley R."/>
            <person name="Champramary S."/>
            <person name="Plett K.L."/>
            <person name="Tsai I.J."/>
            <person name="Slot J."/>
            <person name="Sipos G."/>
            <person name="Plett J."/>
            <person name="Nagy L.G."/>
            <person name="Grigoriev I.V."/>
        </authorList>
    </citation>
    <scope>NUCLEOTIDE SEQUENCE</scope>
    <source>
        <strain evidence="2">ICMP 16352</strain>
    </source>
</reference>
<dbReference type="Proteomes" id="UP001175227">
    <property type="component" value="Unassembled WGS sequence"/>
</dbReference>
<name>A0AA39TWG1_9AGAR</name>
<keyword evidence="1" id="KW-0732">Signal</keyword>
<evidence type="ECO:0000313" key="2">
    <source>
        <dbReference type="EMBL" id="KAK0471987.1"/>
    </source>
</evidence>
<proteinExistence type="predicted"/>
<evidence type="ECO:0000313" key="3">
    <source>
        <dbReference type="Proteomes" id="UP001175227"/>
    </source>
</evidence>
<dbReference type="AlphaFoldDB" id="A0AA39TWG1"/>
<comment type="caution">
    <text evidence="2">The sequence shown here is derived from an EMBL/GenBank/DDBJ whole genome shotgun (WGS) entry which is preliminary data.</text>
</comment>
<gene>
    <name evidence="2" type="ORF">IW261DRAFT_820669</name>
</gene>
<accession>A0AA39TWG1</accession>
<feature type="signal peptide" evidence="1">
    <location>
        <begin position="1"/>
        <end position="21"/>
    </location>
</feature>
<dbReference type="EMBL" id="JAUEPR010000044">
    <property type="protein sequence ID" value="KAK0471987.1"/>
    <property type="molecule type" value="Genomic_DNA"/>
</dbReference>
<sequence length="290" mass="32410">MSLRIAITLVWSLGAVHHDSANTGQGFYRAVPVGKRDANRANPTNSVTLLFGSSFDDGGHSVRRRIRCSFDLFHMSCSYLPDEESLLRHPGLGQDLPLTQGPGTDFRPFEHSIYTRRLGVSELQFMRLNVQLSAILCFFSVVQFDIPRQCVRRPTESFACDPILYTSFGHSHTERPLISLLSKHYVPLVPPATTMYAAKEAVSLCQFRPTPSSRAVCAHGLVSSDMSFAPSYIVLISSWKQSGSRRCSSIKSHAVLRTSSGRCMRQCGFRSECTWISRYLRLFGQYGSCP</sequence>
<evidence type="ECO:0000256" key="1">
    <source>
        <dbReference type="SAM" id="SignalP"/>
    </source>
</evidence>
<organism evidence="2 3">
    <name type="scientific">Armillaria novae-zelandiae</name>
    <dbReference type="NCBI Taxonomy" id="153914"/>
    <lineage>
        <taxon>Eukaryota</taxon>
        <taxon>Fungi</taxon>
        <taxon>Dikarya</taxon>
        <taxon>Basidiomycota</taxon>
        <taxon>Agaricomycotina</taxon>
        <taxon>Agaricomycetes</taxon>
        <taxon>Agaricomycetidae</taxon>
        <taxon>Agaricales</taxon>
        <taxon>Marasmiineae</taxon>
        <taxon>Physalacriaceae</taxon>
        <taxon>Armillaria</taxon>
    </lineage>
</organism>
<keyword evidence="3" id="KW-1185">Reference proteome</keyword>
<protein>
    <recommendedName>
        <fullName evidence="4">Secreted protein</fullName>
    </recommendedName>
</protein>
<evidence type="ECO:0008006" key="4">
    <source>
        <dbReference type="Google" id="ProtNLM"/>
    </source>
</evidence>